<dbReference type="AlphaFoldDB" id="D5AXX5"/>
<sequence length="42" mass="4872">MGLTRIQLEGINIIVRFPMGPSSPNAKTEHYRKSHRISRHNK</sequence>
<dbReference type="KEGG" id="rpq:rpr22_0752"/>
<dbReference type="PATRIC" id="fig|449216.3.peg.722"/>
<dbReference type="EMBL" id="CP001584">
    <property type="protein sequence ID" value="ADE30264.1"/>
    <property type="molecule type" value="Genomic_DNA"/>
</dbReference>
<gene>
    <name evidence="2" type="ORF">rpr22_0752</name>
</gene>
<name>D5AXX5_RICPP</name>
<dbReference type="HOGENOM" id="CLU_3257155_0_0_5"/>
<dbReference type="Proteomes" id="UP000006931">
    <property type="component" value="Chromosome"/>
</dbReference>
<feature type="region of interest" description="Disordered" evidence="1">
    <location>
        <begin position="19"/>
        <end position="42"/>
    </location>
</feature>
<proteinExistence type="predicted"/>
<evidence type="ECO:0000313" key="3">
    <source>
        <dbReference type="Proteomes" id="UP000006931"/>
    </source>
</evidence>
<feature type="compositionally biased region" description="Basic residues" evidence="1">
    <location>
        <begin position="30"/>
        <end position="42"/>
    </location>
</feature>
<evidence type="ECO:0000256" key="1">
    <source>
        <dbReference type="SAM" id="MobiDB-lite"/>
    </source>
</evidence>
<organism evidence="2 3">
    <name type="scientific">Rickettsia prowazekii (strain Rp22)</name>
    <dbReference type="NCBI Taxonomy" id="449216"/>
    <lineage>
        <taxon>Bacteria</taxon>
        <taxon>Pseudomonadati</taxon>
        <taxon>Pseudomonadota</taxon>
        <taxon>Alphaproteobacteria</taxon>
        <taxon>Rickettsiales</taxon>
        <taxon>Rickettsiaceae</taxon>
        <taxon>Rickettsieae</taxon>
        <taxon>Rickettsia</taxon>
        <taxon>typhus group</taxon>
    </lineage>
</organism>
<evidence type="ECO:0000313" key="2">
    <source>
        <dbReference type="EMBL" id="ADE30264.1"/>
    </source>
</evidence>
<reference evidence="2 3" key="1">
    <citation type="journal article" date="2010" name="Genome Res.">
        <title>Genomic, proteomic, and transcriptomic analysis of virulent and avirulent Rickettsia prowazekii reveals its adaptive mutation capabilities.</title>
        <authorList>
            <person name="Bechah Y."/>
            <person name="El Karkouri K."/>
            <person name="Mediannikov O."/>
            <person name="Leroy Q."/>
            <person name="Pelletier N."/>
            <person name="Robert C."/>
            <person name="Medigue C."/>
            <person name="Mege J.L."/>
            <person name="Raoult D."/>
        </authorList>
    </citation>
    <scope>NUCLEOTIDE SEQUENCE [LARGE SCALE GENOMIC DNA]</scope>
    <source>
        <strain evidence="2 3">Rp22</strain>
    </source>
</reference>
<protein>
    <submittedName>
        <fullName evidence="2">Uncharacterized protein</fullName>
    </submittedName>
</protein>
<accession>D5AXX5</accession>